<dbReference type="EMBL" id="SMRT01000024">
    <property type="protein sequence ID" value="TDF91860.1"/>
    <property type="molecule type" value="Genomic_DNA"/>
</dbReference>
<dbReference type="CDD" id="cd04301">
    <property type="entry name" value="NAT_SF"/>
    <property type="match status" value="1"/>
</dbReference>
<accession>A0A4R5KCQ7</accession>
<dbReference type="InterPro" id="IPR036527">
    <property type="entry name" value="SCP2_sterol-bd_dom_sf"/>
</dbReference>
<dbReference type="InterPro" id="IPR000182">
    <property type="entry name" value="GNAT_dom"/>
</dbReference>
<dbReference type="OrthoDB" id="9768284at2"/>
<reference evidence="2 3" key="1">
    <citation type="submission" date="2019-03" db="EMBL/GenBank/DDBJ databases">
        <title>This is whole genome sequence of Paenibacillus sp MS74 strain.</title>
        <authorList>
            <person name="Trinh H.N."/>
        </authorList>
    </citation>
    <scope>NUCLEOTIDE SEQUENCE [LARGE SCALE GENOMIC DNA]</scope>
    <source>
        <strain evidence="2 3">MS74</strain>
    </source>
</reference>
<dbReference type="PROSITE" id="PS51186">
    <property type="entry name" value="GNAT"/>
    <property type="match status" value="1"/>
</dbReference>
<dbReference type="Gene3D" id="3.40.630.30">
    <property type="match status" value="2"/>
</dbReference>
<feature type="domain" description="N-acetyltransferase" evidence="1">
    <location>
        <begin position="4"/>
        <end position="149"/>
    </location>
</feature>
<dbReference type="PANTHER" id="PTHR37817:SF1">
    <property type="entry name" value="N-ACETYLTRANSFERASE EIS"/>
    <property type="match status" value="1"/>
</dbReference>
<evidence type="ECO:0000259" key="1">
    <source>
        <dbReference type="PROSITE" id="PS51186"/>
    </source>
</evidence>
<dbReference type="GO" id="GO:0034069">
    <property type="term" value="F:aminoglycoside N-acetyltransferase activity"/>
    <property type="evidence" value="ECO:0007669"/>
    <property type="project" value="TreeGrafter"/>
</dbReference>
<dbReference type="SUPFAM" id="SSF55729">
    <property type="entry name" value="Acyl-CoA N-acyltransferases (Nat)"/>
    <property type="match status" value="1"/>
</dbReference>
<dbReference type="Pfam" id="PF13527">
    <property type="entry name" value="Acetyltransf_9"/>
    <property type="match status" value="1"/>
</dbReference>
<dbReference type="Proteomes" id="UP000295636">
    <property type="component" value="Unassembled WGS sequence"/>
</dbReference>
<evidence type="ECO:0000313" key="3">
    <source>
        <dbReference type="Proteomes" id="UP000295636"/>
    </source>
</evidence>
<dbReference type="RefSeq" id="WP_133235787.1">
    <property type="nucleotide sequence ID" value="NZ_SMRT01000024.1"/>
</dbReference>
<keyword evidence="2" id="KW-0808">Transferase</keyword>
<sequence length="406" mass="46064">MNKVDIRRIPKEQFADSLALSEFAFQYELPPDKREEKLAQFKEEENWGAYVDGKLAARLTVLDLHTWLYGKRLALGGVASVATWPEYRRGGLVARLLHNALQVMREQGQTVSYLHPFQFAFYRRFGWETYTDTKKYEIPTALLPKLPSQPGHVKRVGSDIGLLHSIYSAYASRYNGTLDRDEDWWKWKIFANKKGAAAVYFDAVGKPSGYVHYRVNERVCQIHELVSLDWETTKGLWKFIADHDSMIDKVTVSVPTDDKLPFVLDNPRIKQEIVPYFMARIVDVKRFLEQFPFAAANAGSGCTLKLSITDAHASWNNGLFTVEVDGRGHTAVHFEELPNDAPAAAANPDGQVHSLACDISTLTAIFMGYQRPAFMREIERLYGDEAAASCLGALIPQRQTYLPDFF</sequence>
<dbReference type="SUPFAM" id="SSF55718">
    <property type="entry name" value="SCP-like"/>
    <property type="match status" value="1"/>
</dbReference>
<dbReference type="Gene3D" id="3.30.1050.10">
    <property type="entry name" value="SCP2 sterol-binding domain"/>
    <property type="match status" value="1"/>
</dbReference>
<comment type="caution">
    <text evidence="2">The sequence shown here is derived from an EMBL/GenBank/DDBJ whole genome shotgun (WGS) entry which is preliminary data.</text>
</comment>
<dbReference type="PANTHER" id="PTHR37817">
    <property type="entry name" value="N-ACETYLTRANSFERASE EIS"/>
    <property type="match status" value="1"/>
</dbReference>
<dbReference type="Pfam" id="PF17668">
    <property type="entry name" value="Acetyltransf_17"/>
    <property type="match status" value="1"/>
</dbReference>
<dbReference type="InterPro" id="IPR016181">
    <property type="entry name" value="Acyl_CoA_acyltransferase"/>
</dbReference>
<dbReference type="InterPro" id="IPR025559">
    <property type="entry name" value="Eis_dom"/>
</dbReference>
<keyword evidence="3" id="KW-1185">Reference proteome</keyword>
<dbReference type="Pfam" id="PF13530">
    <property type="entry name" value="SCP2_2"/>
    <property type="match status" value="1"/>
</dbReference>
<dbReference type="InterPro" id="IPR041380">
    <property type="entry name" value="Acetyltransf_17"/>
</dbReference>
<evidence type="ECO:0000313" key="2">
    <source>
        <dbReference type="EMBL" id="TDF91860.1"/>
    </source>
</evidence>
<name>A0A4R5KCQ7_9BACL</name>
<dbReference type="InterPro" id="IPR051554">
    <property type="entry name" value="Acetyltransferase_Eis"/>
</dbReference>
<proteinExistence type="predicted"/>
<gene>
    <name evidence="2" type="ORF">E1757_31460</name>
</gene>
<protein>
    <submittedName>
        <fullName evidence="2">GNAT family N-acetyltransferase</fullName>
    </submittedName>
</protein>
<dbReference type="AlphaFoldDB" id="A0A4R5KCQ7"/>
<organism evidence="2 3">
    <name type="scientific">Paenibacillus piri</name>
    <dbReference type="NCBI Taxonomy" id="2547395"/>
    <lineage>
        <taxon>Bacteria</taxon>
        <taxon>Bacillati</taxon>
        <taxon>Bacillota</taxon>
        <taxon>Bacilli</taxon>
        <taxon>Bacillales</taxon>
        <taxon>Paenibacillaceae</taxon>
        <taxon>Paenibacillus</taxon>
    </lineage>
</organism>
<dbReference type="GO" id="GO:0030649">
    <property type="term" value="P:aminoglycoside antibiotic catabolic process"/>
    <property type="evidence" value="ECO:0007669"/>
    <property type="project" value="TreeGrafter"/>
</dbReference>